<organism evidence="1 2">
    <name type="scientific">Alloalcanivorax profundimaris</name>
    <dbReference type="NCBI Taxonomy" id="2735259"/>
    <lineage>
        <taxon>Bacteria</taxon>
        <taxon>Pseudomonadati</taxon>
        <taxon>Pseudomonadota</taxon>
        <taxon>Gammaproteobacteria</taxon>
        <taxon>Oceanospirillales</taxon>
        <taxon>Alcanivoracaceae</taxon>
        <taxon>Alloalcanivorax</taxon>
    </lineage>
</organism>
<evidence type="ECO:0000313" key="2">
    <source>
        <dbReference type="Proteomes" id="UP000662703"/>
    </source>
</evidence>
<dbReference type="Pfam" id="PF06258">
    <property type="entry name" value="Mito_fiss_Elm1"/>
    <property type="match status" value="1"/>
</dbReference>
<accession>A0ABS0ANH3</accession>
<dbReference type="RefSeq" id="WP_194864363.1">
    <property type="nucleotide sequence ID" value="NZ_ARXX01000010.1"/>
</dbReference>
<name>A0ABS0ANH3_9GAMM</name>
<dbReference type="Proteomes" id="UP000662703">
    <property type="component" value="Unassembled WGS sequence"/>
</dbReference>
<comment type="caution">
    <text evidence="1">The sequence shown here is derived from an EMBL/GenBank/DDBJ whole genome shotgun (WGS) entry which is preliminary data.</text>
</comment>
<gene>
    <name evidence="1" type="ORF">Y5W_00979</name>
</gene>
<dbReference type="InterPro" id="IPR009367">
    <property type="entry name" value="Elm1-like"/>
</dbReference>
<reference evidence="1 2" key="1">
    <citation type="submission" date="2012-09" db="EMBL/GenBank/DDBJ databases">
        <title>Genome Sequence of alkane-degrading Bacterium Alcanivorax sp. 521-1.</title>
        <authorList>
            <person name="Lai Q."/>
            <person name="Shao Z."/>
        </authorList>
    </citation>
    <scope>NUCLEOTIDE SEQUENCE [LARGE SCALE GENOMIC DNA]</scope>
    <source>
        <strain evidence="1 2">521-1</strain>
    </source>
</reference>
<evidence type="ECO:0008006" key="3">
    <source>
        <dbReference type="Google" id="ProtNLM"/>
    </source>
</evidence>
<dbReference type="EMBL" id="ARXX01000010">
    <property type="protein sequence ID" value="MBF5055685.1"/>
    <property type="molecule type" value="Genomic_DNA"/>
</dbReference>
<evidence type="ECO:0000313" key="1">
    <source>
        <dbReference type="EMBL" id="MBF5055685.1"/>
    </source>
</evidence>
<proteinExistence type="predicted"/>
<protein>
    <recommendedName>
        <fullName evidence="3">Nucleoside-diphosphate sugar epimerase</fullName>
    </recommendedName>
</protein>
<keyword evidence="2" id="KW-1185">Reference proteome</keyword>
<sequence length="342" mass="37904">MRPPADGWPGPALFDAGAASSALFTDPRLTGRLARRPERPVVWLLSDDKAGHVNQLRGLGERLEALRGARLVWISCRRHRVSWWQALAARPPCIEAPAPDLVIGAGSGTHPLLLACRGFREALTVVLMRPGFPSRWVDLKVIPEHDRPAARGDILATQGALTAVQPNPRLSAARRGLVLLGGHSPHFHWHDDSILEQLITLLNEYPDWRWTVTSSRRTPAPLVARLGDLSAPNLRFHHHDDTPVDWLPRQLRAHRVAWVSPDSVSMLYESLTAGVPTGTLDLATTGKARVAGGIRTLQGRGQIRGWRDRAALMGAATPRPPHLWEANRVAHWLIDRYEEARL</sequence>